<dbReference type="Proteomes" id="UP000316778">
    <property type="component" value="Unassembled WGS sequence"/>
</dbReference>
<feature type="chain" id="PRO_5021883253" evidence="2">
    <location>
        <begin position="22"/>
        <end position="1098"/>
    </location>
</feature>
<dbReference type="InterPro" id="IPR028994">
    <property type="entry name" value="Integrin_alpha_N"/>
</dbReference>
<dbReference type="RefSeq" id="WP_145710433.1">
    <property type="nucleotide sequence ID" value="NZ_BAAAFY010000001.1"/>
</dbReference>
<protein>
    <submittedName>
        <fullName evidence="4">VCBS repeat protein</fullName>
    </submittedName>
</protein>
<dbReference type="PANTHER" id="PTHR16026">
    <property type="entry name" value="CARTILAGE ACIDIC PROTEIN 1"/>
    <property type="match status" value="1"/>
</dbReference>
<dbReference type="Gene3D" id="2.130.10.130">
    <property type="entry name" value="Integrin alpha, N-terminal"/>
    <property type="match status" value="5"/>
</dbReference>
<reference evidence="4 5" key="1">
    <citation type="journal article" date="2013" name="Stand. Genomic Sci.">
        <title>Genomic Encyclopedia of Type Strains, Phase I: The one thousand microbial genomes (KMG-I) project.</title>
        <authorList>
            <person name="Kyrpides N.C."/>
            <person name="Woyke T."/>
            <person name="Eisen J.A."/>
            <person name="Garrity G."/>
            <person name="Lilburn T.G."/>
            <person name="Beck B.J."/>
            <person name="Whitman W.B."/>
            <person name="Hugenholtz P."/>
            <person name="Klenk H.P."/>
        </authorList>
    </citation>
    <scope>NUCLEOTIDE SEQUENCE [LARGE SCALE GENOMIC DNA]</scope>
    <source>
        <strain evidence="4 5">DSM 13484</strain>
    </source>
</reference>
<dbReference type="Pfam" id="PF07593">
    <property type="entry name" value="UnbV_ASPIC"/>
    <property type="match status" value="1"/>
</dbReference>
<feature type="signal peptide" evidence="2">
    <location>
        <begin position="1"/>
        <end position="21"/>
    </location>
</feature>
<dbReference type="OrthoDB" id="600363at2"/>
<proteinExistence type="predicted"/>
<dbReference type="PANTHER" id="PTHR16026:SF0">
    <property type="entry name" value="CARTILAGE ACIDIC PROTEIN 1"/>
    <property type="match status" value="1"/>
</dbReference>
<evidence type="ECO:0000313" key="5">
    <source>
        <dbReference type="Proteomes" id="UP000316778"/>
    </source>
</evidence>
<organism evidence="4 5">
    <name type="scientific">Chitinophaga japonensis</name>
    <name type="common">Flexibacter japonensis</name>
    <dbReference type="NCBI Taxonomy" id="104662"/>
    <lineage>
        <taxon>Bacteria</taxon>
        <taxon>Pseudomonadati</taxon>
        <taxon>Bacteroidota</taxon>
        <taxon>Chitinophagia</taxon>
        <taxon>Chitinophagales</taxon>
        <taxon>Chitinophagaceae</taxon>
        <taxon>Chitinophaga</taxon>
    </lineage>
</organism>
<evidence type="ECO:0000259" key="3">
    <source>
        <dbReference type="Pfam" id="PF07593"/>
    </source>
</evidence>
<keyword evidence="1 2" id="KW-0732">Signal</keyword>
<dbReference type="SUPFAM" id="SSF69318">
    <property type="entry name" value="Integrin alpha N-terminal domain"/>
    <property type="match status" value="3"/>
</dbReference>
<evidence type="ECO:0000256" key="2">
    <source>
        <dbReference type="SAM" id="SignalP"/>
    </source>
</evidence>
<dbReference type="InterPro" id="IPR027039">
    <property type="entry name" value="Crtac1"/>
</dbReference>
<sequence>MRCTTVTLAVLLFLLPGSGIAQQPLFQLLPSKSTGIKFVNEINETEHLNVLAYEYFYNGGGVAVGDINNDGLDDLFFTANMGPNKLYLNQGNLKFKDITTAASKALEGRAEAWKTGAAMADVNGDGLLDIYVCYSGKGDAARRRNQLFINQGNLQFVEMAQAYGLDNPGYSTQAAFLDYDNDGDLDMFLLNHNVIKIDNMELAKYRQAIDTLAGNRLYENRGDHFVDVSRKAGIIQNPLTFGLGLAIADINQDGWPDIYVTNDYNEPDYLYINDQQGGFKEDIRNCFRHLSQFSMGVDIADYNNDGFPDVMTLDMLPEDNRRQKLLQLQENYESFELMLSQDLYKQYMRNMLQLNNGDGTFSEIGQLAGVSNTDWSWCPLFADLDNDGYKDLLVTNGYLRDYTNKDFLRYWGDYKVKKAIEREPVLQMELVTAMPSTPLMNYVFRNEQHLTFSNKQREWGLDKAGISSAAVCADLDNDGDLDIVINNINEKAAIYKNQGRERDQGAYLSVRLEGKGGNTRAIGAKVYVYANGGMQYQEVNPGRGYLSSVPTNLHFGLGKAQQADSVRIIWPDHTVQRLTTVKANQQLRLEYAPDTPEPVQVAAPATGPAIFSRAKGIIGYKHEAPRWNDFKRQPLMLFMYSRTGPVFANGDVNNDGLEDLYISSDKQQPGRLYIQQPGGSYTINNHTILDQEDGPATAAALFFDANGDRHNDLYVARGGYALSEPNTPALQDLLYLNDGTGNLVLSKAALPALSACSKSCVRACDFDNDGDMDLFVGGRVIPGQYPLTPTSWLLVNDGKGRFTSATVPFAAAGMVTDAQWADINRDGRKDLLICGEFMPVTLYMNTPGGFADSTAAYFAETPGGYWCSLALADVDGDGHEDIIAGNLGLNTQIHVSAKEPAELYYADFDGNGSIDPFFNCYLQGVSYPFVSRDELNDQIYPMRKKFTSYRHYADATMQDIFSADELKKAGKRSMNELRSLCFLYRDGRFTPAALPLQAQFSVVTKIIPDDFDHDGKTDLLLLGNHSDNRLKLGSIDASYGCLLSGDGAGNFRYVSPAVSGLSVAGDVKSAALVNIAKEKYLVLGVNNTGILLYKANSR</sequence>
<feature type="domain" description="ASPIC/UnbV" evidence="3">
    <location>
        <begin position="521"/>
        <end position="587"/>
    </location>
</feature>
<dbReference type="AlphaFoldDB" id="A0A562TDC5"/>
<dbReference type="Pfam" id="PF13517">
    <property type="entry name" value="FG-GAP_3"/>
    <property type="match status" value="5"/>
</dbReference>
<evidence type="ECO:0000256" key="1">
    <source>
        <dbReference type="ARBA" id="ARBA00022729"/>
    </source>
</evidence>
<evidence type="ECO:0000313" key="4">
    <source>
        <dbReference type="EMBL" id="TWI91278.1"/>
    </source>
</evidence>
<comment type="caution">
    <text evidence="4">The sequence shown here is derived from an EMBL/GenBank/DDBJ whole genome shotgun (WGS) entry which is preliminary data.</text>
</comment>
<gene>
    <name evidence="4" type="ORF">LX66_0643</name>
</gene>
<dbReference type="InterPro" id="IPR013517">
    <property type="entry name" value="FG-GAP"/>
</dbReference>
<keyword evidence="5" id="KW-1185">Reference proteome</keyword>
<name>A0A562TDC5_CHIJA</name>
<dbReference type="EMBL" id="VLLG01000002">
    <property type="protein sequence ID" value="TWI91278.1"/>
    <property type="molecule type" value="Genomic_DNA"/>
</dbReference>
<dbReference type="InterPro" id="IPR011519">
    <property type="entry name" value="UnbV_ASPIC"/>
</dbReference>
<accession>A0A562TDC5</accession>